<dbReference type="InterPro" id="IPR036162">
    <property type="entry name" value="Resolvase-like_N_sf"/>
</dbReference>
<gene>
    <name evidence="2" type="ORF">CAETHG_3550</name>
</gene>
<accession>A0ABM5NYT4</accession>
<proteinExistence type="predicted"/>
<dbReference type="RefSeq" id="WP_023163225.1">
    <property type="nucleotide sequence ID" value="NC_022592.1"/>
</dbReference>
<name>A0ABM5NYT4_9CLOT</name>
<sequence length="112" mass="13264">MIRVSTNHDSQEESLEAQIEGLKKIVKNNLRWILFKAYTDKDSGGNVFRSGFQSMIFEQEKYLMENAHEPMIELERFEQVQEDMRLRSNIEILDGKVKRKGTHYSIKKEKKV</sequence>
<dbReference type="InterPro" id="IPR006119">
    <property type="entry name" value="Resolv_N"/>
</dbReference>
<feature type="domain" description="Resolvase/invertase-type recombinase catalytic" evidence="1">
    <location>
        <begin position="2"/>
        <end position="56"/>
    </location>
</feature>
<protein>
    <submittedName>
        <fullName evidence="2">Recombinase family protein</fullName>
    </submittedName>
</protein>
<evidence type="ECO:0000313" key="2">
    <source>
        <dbReference type="EMBL" id="AGY77753.1"/>
    </source>
</evidence>
<reference evidence="3" key="1">
    <citation type="journal article" date="2014" name="Biotechnol. Biofuels">
        <title>Comparison of single-molecule sequencing and hybrid approaches for finishing the genome of Clostridium autoethanogenum and analysis of CRISPR systems in industrial relevant Clostridia.</title>
        <authorList>
            <person name="Brown S.D."/>
            <person name="Nagaraju S."/>
            <person name="Utturkar S."/>
            <person name="De Tissera S."/>
            <person name="Segovia S."/>
            <person name="Mitchell W."/>
            <person name="Land M.L."/>
            <person name="Dassanayake A."/>
            <person name="Kopke M."/>
        </authorList>
    </citation>
    <scope>NUCLEOTIDE SEQUENCE [LARGE SCALE GENOMIC DNA]</scope>
    <source>
        <strain evidence="3">DSM 10061</strain>
    </source>
</reference>
<dbReference type="Pfam" id="PF00239">
    <property type="entry name" value="Resolvase"/>
    <property type="match status" value="1"/>
</dbReference>
<dbReference type="EMBL" id="CP006763">
    <property type="protein sequence ID" value="AGY77753.1"/>
    <property type="molecule type" value="Genomic_DNA"/>
</dbReference>
<evidence type="ECO:0000313" key="3">
    <source>
        <dbReference type="Proteomes" id="UP000017590"/>
    </source>
</evidence>
<organism evidence="2 3">
    <name type="scientific">Clostridium autoethanogenum DSM 10061</name>
    <dbReference type="NCBI Taxonomy" id="1341692"/>
    <lineage>
        <taxon>Bacteria</taxon>
        <taxon>Bacillati</taxon>
        <taxon>Bacillota</taxon>
        <taxon>Clostridia</taxon>
        <taxon>Eubacteriales</taxon>
        <taxon>Clostridiaceae</taxon>
        <taxon>Clostridium</taxon>
    </lineage>
</organism>
<keyword evidence="3" id="KW-1185">Reference proteome</keyword>
<dbReference type="SUPFAM" id="SSF53041">
    <property type="entry name" value="Resolvase-like"/>
    <property type="match status" value="1"/>
</dbReference>
<dbReference type="Gene3D" id="3.40.50.1390">
    <property type="entry name" value="Resolvase, N-terminal catalytic domain"/>
    <property type="match status" value="1"/>
</dbReference>
<evidence type="ECO:0000259" key="1">
    <source>
        <dbReference type="Pfam" id="PF00239"/>
    </source>
</evidence>
<dbReference type="Proteomes" id="UP000017590">
    <property type="component" value="Chromosome"/>
</dbReference>